<accession>A0ABQ6MPU9</accession>
<dbReference type="Pfam" id="PF00368">
    <property type="entry name" value="HMG-CoA_red"/>
    <property type="match status" value="1"/>
</dbReference>
<dbReference type="PROSITE" id="PS00066">
    <property type="entry name" value="HMG_COA_REDUCTASE_1"/>
    <property type="match status" value="1"/>
</dbReference>
<dbReference type="InterPro" id="IPR011760">
    <property type="entry name" value="PsdUridine_synth_TruD_insert"/>
</dbReference>
<dbReference type="PRINTS" id="PR00071">
    <property type="entry name" value="HMGCOARDTASE"/>
</dbReference>
<dbReference type="PANTHER" id="PTHR10572:SF24">
    <property type="entry name" value="3-HYDROXY-3-METHYLGLUTARYL-COENZYME A REDUCTASE"/>
    <property type="match status" value="1"/>
</dbReference>
<gene>
    <name evidence="5" type="ORF">TeGR_g10571</name>
</gene>
<keyword evidence="6" id="KW-1185">Reference proteome</keyword>
<dbReference type="InterPro" id="IPR002202">
    <property type="entry name" value="HMG_CoA_Rdtase"/>
</dbReference>
<dbReference type="InterPro" id="IPR009023">
    <property type="entry name" value="HMG_CoA_Rdtase_NAD(P)-bd_sf"/>
</dbReference>
<reference evidence="5 6" key="1">
    <citation type="journal article" date="2023" name="Commun. Biol.">
        <title>Genome analysis of Parmales, the sister group of diatoms, reveals the evolutionary specialization of diatoms from phago-mixotrophs to photoautotrophs.</title>
        <authorList>
            <person name="Ban H."/>
            <person name="Sato S."/>
            <person name="Yoshikawa S."/>
            <person name="Yamada K."/>
            <person name="Nakamura Y."/>
            <person name="Ichinomiya M."/>
            <person name="Sato N."/>
            <person name="Blanc-Mathieu R."/>
            <person name="Endo H."/>
            <person name="Kuwata A."/>
            <person name="Ogata H."/>
        </authorList>
    </citation>
    <scope>NUCLEOTIDE SEQUENCE [LARGE SCALE GENOMIC DNA]</scope>
</reference>
<dbReference type="PROSITE" id="PS50984">
    <property type="entry name" value="TRUD"/>
    <property type="match status" value="1"/>
</dbReference>
<evidence type="ECO:0000313" key="5">
    <source>
        <dbReference type="EMBL" id="GMI29724.1"/>
    </source>
</evidence>
<evidence type="ECO:0000256" key="2">
    <source>
        <dbReference type="ARBA" id="ARBA00012999"/>
    </source>
</evidence>
<evidence type="ECO:0000256" key="1">
    <source>
        <dbReference type="ARBA" id="ARBA00007661"/>
    </source>
</evidence>
<dbReference type="InterPro" id="IPR020103">
    <property type="entry name" value="PsdUridine_synth_cat_dom_sf"/>
</dbReference>
<dbReference type="Proteomes" id="UP001165060">
    <property type="component" value="Unassembled WGS sequence"/>
</dbReference>
<keyword evidence="3" id="KW-0560">Oxidoreductase</keyword>
<organism evidence="5 6">
    <name type="scientific">Tetraparma gracilis</name>
    <dbReference type="NCBI Taxonomy" id="2962635"/>
    <lineage>
        <taxon>Eukaryota</taxon>
        <taxon>Sar</taxon>
        <taxon>Stramenopiles</taxon>
        <taxon>Ochrophyta</taxon>
        <taxon>Bolidophyceae</taxon>
        <taxon>Parmales</taxon>
        <taxon>Triparmaceae</taxon>
        <taxon>Tetraparma</taxon>
    </lineage>
</organism>
<feature type="domain" description="TRUD" evidence="4">
    <location>
        <begin position="182"/>
        <end position="266"/>
    </location>
</feature>
<evidence type="ECO:0000259" key="4">
    <source>
        <dbReference type="PROSITE" id="PS50984"/>
    </source>
</evidence>
<proteinExistence type="inferred from homology"/>
<protein>
    <recommendedName>
        <fullName evidence="2">hydroxymethylglutaryl-CoA reductase (NADPH)</fullName>
        <ecNumber evidence="2">1.1.1.34</ecNumber>
    </recommendedName>
</protein>
<dbReference type="SUPFAM" id="SSF55120">
    <property type="entry name" value="Pseudouridine synthase"/>
    <property type="match status" value="1"/>
</dbReference>
<dbReference type="EMBL" id="BRYB01000419">
    <property type="protein sequence ID" value="GMI29724.1"/>
    <property type="molecule type" value="Genomic_DNA"/>
</dbReference>
<evidence type="ECO:0000313" key="6">
    <source>
        <dbReference type="Proteomes" id="UP001165060"/>
    </source>
</evidence>
<comment type="similarity">
    <text evidence="1">Belongs to the HMG-CoA reductase family.</text>
</comment>
<sequence length="266" mass="28060">MIPMATTEGCLVASTNRGCKAISAGSGATSTILKDGITRAPCLRFPSATEAAKFSVWARGKDALEELKGAFESTTSFGKLLEAEPTVAGRNVYLRLVCFSGDAMGMNMVSKGSLAVVSLIQTLFPACKLVALSGNMCTDKKAAATNWLHGRGKSVVIEAIIPKDVVASTLKTTVEAIVGVNMNKNLIGSAMACSIGGFNCHAANNVTAPTDFKGAFFRIPKNMVLMFLHAVQSEIFNKVASLRVTRHDKEKPVEGDLVQVEAPADS</sequence>
<dbReference type="Gene3D" id="3.30.70.420">
    <property type="entry name" value="Hydroxymethylglutaryl-CoA reductase, class I/II, NAD/NADP-binding domain"/>
    <property type="match status" value="1"/>
</dbReference>
<dbReference type="InterPro" id="IPR042214">
    <property type="entry name" value="TruD_catalytic"/>
</dbReference>
<dbReference type="EC" id="1.1.1.34" evidence="2"/>
<dbReference type="InterPro" id="IPR009029">
    <property type="entry name" value="HMG_CoA_Rdtase_sub-bd_dom_sf"/>
</dbReference>
<dbReference type="SUPFAM" id="SSF55035">
    <property type="entry name" value="NAD-binding domain of HMG-CoA reductase"/>
    <property type="match status" value="1"/>
</dbReference>
<dbReference type="SUPFAM" id="SSF56542">
    <property type="entry name" value="Substrate-binding domain of HMG-CoA reductase"/>
    <property type="match status" value="1"/>
</dbReference>
<name>A0ABQ6MPU9_9STRA</name>
<dbReference type="Gene3D" id="3.30.2350.20">
    <property type="entry name" value="TruD, catalytic domain"/>
    <property type="match status" value="1"/>
</dbReference>
<dbReference type="InterPro" id="IPR023076">
    <property type="entry name" value="HMG_CoA_Rdtase_CS"/>
</dbReference>
<dbReference type="PROSITE" id="PS50065">
    <property type="entry name" value="HMG_COA_REDUCTASE_4"/>
    <property type="match status" value="1"/>
</dbReference>
<comment type="caution">
    <text evidence="5">The sequence shown here is derived from an EMBL/GenBank/DDBJ whole genome shotgun (WGS) entry which is preliminary data.</text>
</comment>
<dbReference type="PANTHER" id="PTHR10572">
    <property type="entry name" value="3-HYDROXY-3-METHYLGLUTARYL-COENZYME A REDUCTASE"/>
    <property type="match status" value="1"/>
</dbReference>
<evidence type="ECO:0000256" key="3">
    <source>
        <dbReference type="ARBA" id="ARBA00023002"/>
    </source>
</evidence>